<organism evidence="4">
    <name type="scientific">Darwinula stevensoni</name>
    <dbReference type="NCBI Taxonomy" id="69355"/>
    <lineage>
        <taxon>Eukaryota</taxon>
        <taxon>Metazoa</taxon>
        <taxon>Ecdysozoa</taxon>
        <taxon>Arthropoda</taxon>
        <taxon>Crustacea</taxon>
        <taxon>Oligostraca</taxon>
        <taxon>Ostracoda</taxon>
        <taxon>Podocopa</taxon>
        <taxon>Podocopida</taxon>
        <taxon>Darwinulocopina</taxon>
        <taxon>Darwinuloidea</taxon>
        <taxon>Darwinulidae</taxon>
        <taxon>Darwinula</taxon>
    </lineage>
</organism>
<dbReference type="InterPro" id="IPR015943">
    <property type="entry name" value="WD40/YVTN_repeat-like_dom_sf"/>
</dbReference>
<dbReference type="Proteomes" id="UP000677054">
    <property type="component" value="Unassembled WGS sequence"/>
</dbReference>
<dbReference type="Pfam" id="PF00400">
    <property type="entry name" value="WD40"/>
    <property type="match status" value="4"/>
</dbReference>
<dbReference type="SUPFAM" id="SSF50978">
    <property type="entry name" value="WD40 repeat-like"/>
    <property type="match status" value="1"/>
</dbReference>
<evidence type="ECO:0008006" key="6">
    <source>
        <dbReference type="Google" id="ProtNLM"/>
    </source>
</evidence>
<feature type="repeat" description="WD" evidence="2">
    <location>
        <begin position="235"/>
        <end position="275"/>
    </location>
</feature>
<protein>
    <recommendedName>
        <fullName evidence="6">P21-activated protein kinase-interacting protein 1-like</fullName>
    </recommendedName>
</protein>
<accession>A0A7R9ACP2</accession>
<feature type="compositionally biased region" description="Basic and acidic residues" evidence="3">
    <location>
        <begin position="319"/>
        <end position="332"/>
    </location>
</feature>
<feature type="region of interest" description="Disordered" evidence="3">
    <location>
        <begin position="319"/>
        <end position="398"/>
    </location>
</feature>
<feature type="compositionally biased region" description="Polar residues" evidence="3">
    <location>
        <begin position="351"/>
        <end position="360"/>
    </location>
</feature>
<keyword evidence="5" id="KW-1185">Reference proteome</keyword>
<gene>
    <name evidence="4" type="ORF">DSTB1V02_LOCUS11408</name>
</gene>
<evidence type="ECO:0000256" key="1">
    <source>
        <dbReference type="ARBA" id="ARBA00045213"/>
    </source>
</evidence>
<dbReference type="Gene3D" id="2.130.10.10">
    <property type="entry name" value="YVTN repeat-like/Quinoprotein amine dehydrogenase"/>
    <property type="match status" value="2"/>
</dbReference>
<evidence type="ECO:0000313" key="4">
    <source>
        <dbReference type="EMBL" id="CAD7251646.1"/>
    </source>
</evidence>
<feature type="compositionally biased region" description="Basic residues" evidence="3">
    <location>
        <begin position="389"/>
        <end position="398"/>
    </location>
</feature>
<proteinExistence type="predicted"/>
<feature type="repeat" description="WD" evidence="2">
    <location>
        <begin position="72"/>
        <end position="102"/>
    </location>
</feature>
<dbReference type="InterPro" id="IPR036322">
    <property type="entry name" value="WD40_repeat_dom_sf"/>
</dbReference>
<evidence type="ECO:0000256" key="3">
    <source>
        <dbReference type="SAM" id="MobiDB-lite"/>
    </source>
</evidence>
<dbReference type="EMBL" id="LR903215">
    <property type="protein sequence ID" value="CAD7251646.1"/>
    <property type="molecule type" value="Genomic_DNA"/>
</dbReference>
<dbReference type="SMART" id="SM00320">
    <property type="entry name" value="WD40"/>
    <property type="match status" value="5"/>
</dbReference>
<keyword evidence="2" id="KW-0853">WD repeat</keyword>
<dbReference type="PANTHER" id="PTHR44675">
    <property type="entry name" value="PAK1 INTERACTING PROTEIN 1"/>
    <property type="match status" value="1"/>
</dbReference>
<evidence type="ECO:0000313" key="5">
    <source>
        <dbReference type="Proteomes" id="UP000677054"/>
    </source>
</evidence>
<dbReference type="InterPro" id="IPR001680">
    <property type="entry name" value="WD40_rpt"/>
</dbReference>
<dbReference type="PROSITE" id="PS50294">
    <property type="entry name" value="WD_REPEATS_REGION"/>
    <property type="match status" value="3"/>
</dbReference>
<comment type="function">
    <text evidence="1">Negatively regulates the PAK1 kinase. PAK1 is a member of the PAK kinase family, which has been shown to play a positive role in the regulation of signaling pathways involving MAPK8 and RELA. PAK1 exists as an inactive homodimer, which is activated by binding of small GTPases such as CDC42 to an N-terminal regulatory domain. PAK1IP1 also binds to the N-terminus of PAK1, and inhibits the specific activation of PAK1 by CDC42. May be involved in ribosomal large subunit assembly.</text>
</comment>
<dbReference type="InterPro" id="IPR051959">
    <property type="entry name" value="PAK1-Kinase_Regulator"/>
</dbReference>
<name>A0A7R9ACP2_9CRUS</name>
<sequence length="398" mass="44619">MEVIIGSYEEFIFGYKVKEKNGKLQFVLSFTNHSHCGSIRSIAATKTFLASGSTDESIHLFNLEKRSEFGSLMEHNGTVNCLCFHGNHMVSGGEDGTICVWNTKQWTLEAKLLPSHKDGVISFSIHPSGKLGLSVGKDMTMRTWNLIRGRSAYITNIKAVADHVTWSPDGEHYALVINKKVDIYTVSTAKVVYSIQWPVSVTSVAFIDEAVVAVGGEKKSIEIHSLTTKTCICSFEAHERRVKALKYAAPQWLFSASSDGFIKLWHLEAYQTGRKPGLLAQVNTTCRITCMTVRETGDVTELENLKACLTPATKCEPANEHDVKLSHEDMTPRKKLHSSRRESWEEGTEVSPRNSLNVTNGEHRSRKRKKSVRLLTPSQKRMLTLRGSSSRRKKKDMQ</sequence>
<dbReference type="OrthoDB" id="308449at2759"/>
<dbReference type="EMBL" id="CAJPEV010003698">
    <property type="protein sequence ID" value="CAG0900352.1"/>
    <property type="molecule type" value="Genomic_DNA"/>
</dbReference>
<reference evidence="4" key="1">
    <citation type="submission" date="2020-11" db="EMBL/GenBank/DDBJ databases">
        <authorList>
            <person name="Tran Van P."/>
        </authorList>
    </citation>
    <scope>NUCLEOTIDE SEQUENCE</scope>
</reference>
<dbReference type="PANTHER" id="PTHR44675:SF1">
    <property type="entry name" value="P21-ACTIVATED PROTEIN KINASE-INTERACTING PROTEIN 1"/>
    <property type="match status" value="1"/>
</dbReference>
<feature type="repeat" description="WD" evidence="2">
    <location>
        <begin position="113"/>
        <end position="154"/>
    </location>
</feature>
<evidence type="ECO:0000256" key="2">
    <source>
        <dbReference type="PROSITE-ProRule" id="PRU00221"/>
    </source>
</evidence>
<dbReference type="AlphaFoldDB" id="A0A7R9ACP2"/>
<dbReference type="PROSITE" id="PS50082">
    <property type="entry name" value="WD_REPEATS_2"/>
    <property type="match status" value="3"/>
</dbReference>